<gene>
    <name evidence="4" type="ORF">HNP38_003438</name>
</gene>
<keyword evidence="5" id="KW-1185">Reference proteome</keyword>
<proteinExistence type="predicted"/>
<evidence type="ECO:0000313" key="5">
    <source>
        <dbReference type="Proteomes" id="UP000592180"/>
    </source>
</evidence>
<name>A0A840KJ95_9FLAO</name>
<dbReference type="SUPFAM" id="SSF55729">
    <property type="entry name" value="Acyl-CoA N-acyltransferases (Nat)"/>
    <property type="match status" value="1"/>
</dbReference>
<dbReference type="PROSITE" id="PS51186">
    <property type="entry name" value="GNAT"/>
    <property type="match status" value="1"/>
</dbReference>
<protein>
    <submittedName>
        <fullName evidence="4">GNAT superfamily N-acetyltransferase</fullName>
    </submittedName>
</protein>
<keyword evidence="1 4" id="KW-0808">Transferase</keyword>
<dbReference type="Pfam" id="PF00583">
    <property type="entry name" value="Acetyltransf_1"/>
    <property type="match status" value="1"/>
</dbReference>
<evidence type="ECO:0000256" key="1">
    <source>
        <dbReference type="ARBA" id="ARBA00022679"/>
    </source>
</evidence>
<dbReference type="PANTHER" id="PTHR43877:SF2">
    <property type="entry name" value="AMINOALKYLPHOSPHONATE N-ACETYLTRANSFERASE-RELATED"/>
    <property type="match status" value="1"/>
</dbReference>
<organism evidence="4 5">
    <name type="scientific">Chryseobacterium defluvii</name>
    <dbReference type="NCBI Taxonomy" id="160396"/>
    <lineage>
        <taxon>Bacteria</taxon>
        <taxon>Pseudomonadati</taxon>
        <taxon>Bacteroidota</taxon>
        <taxon>Flavobacteriia</taxon>
        <taxon>Flavobacteriales</taxon>
        <taxon>Weeksellaceae</taxon>
        <taxon>Chryseobacterium group</taxon>
        <taxon>Chryseobacterium</taxon>
    </lineage>
</organism>
<evidence type="ECO:0000256" key="2">
    <source>
        <dbReference type="ARBA" id="ARBA00023315"/>
    </source>
</evidence>
<keyword evidence="2" id="KW-0012">Acyltransferase</keyword>
<dbReference type="Gene3D" id="3.40.630.30">
    <property type="match status" value="1"/>
</dbReference>
<dbReference type="InterPro" id="IPR016181">
    <property type="entry name" value="Acyl_CoA_acyltransferase"/>
</dbReference>
<dbReference type="Proteomes" id="UP000592180">
    <property type="component" value="Unassembled WGS sequence"/>
</dbReference>
<dbReference type="AlphaFoldDB" id="A0A840KJ95"/>
<feature type="domain" description="N-acetyltransferase" evidence="3">
    <location>
        <begin position="1"/>
        <end position="148"/>
    </location>
</feature>
<sequence>MKIKRTDSSDKDFQDLVKLLDADLAIRDGEDHAFYHQFNKIDMLKNCVVVYLEDNAIACGAFKPFSEESVEIKRMYTNPEKRKLGLASGILYELEIWARESGYKKCILETGLKQPEAIALYEKSGYHKIPNYGQYAGVENSVCFEKEI</sequence>
<dbReference type="RefSeq" id="WP_184191696.1">
    <property type="nucleotide sequence ID" value="NZ_JACHLE010000007.1"/>
</dbReference>
<dbReference type="GO" id="GO:0016747">
    <property type="term" value="F:acyltransferase activity, transferring groups other than amino-acyl groups"/>
    <property type="evidence" value="ECO:0007669"/>
    <property type="project" value="InterPro"/>
</dbReference>
<dbReference type="InterPro" id="IPR050832">
    <property type="entry name" value="Bact_Acetyltransf"/>
</dbReference>
<dbReference type="CDD" id="cd04301">
    <property type="entry name" value="NAT_SF"/>
    <property type="match status" value="1"/>
</dbReference>
<accession>A0A840KJ95</accession>
<evidence type="ECO:0000259" key="3">
    <source>
        <dbReference type="PROSITE" id="PS51186"/>
    </source>
</evidence>
<evidence type="ECO:0000313" key="4">
    <source>
        <dbReference type="EMBL" id="MBB4808098.1"/>
    </source>
</evidence>
<dbReference type="EMBL" id="JACHLE010000007">
    <property type="protein sequence ID" value="MBB4808098.1"/>
    <property type="molecule type" value="Genomic_DNA"/>
</dbReference>
<dbReference type="InterPro" id="IPR000182">
    <property type="entry name" value="GNAT_dom"/>
</dbReference>
<comment type="caution">
    <text evidence="4">The sequence shown here is derived from an EMBL/GenBank/DDBJ whole genome shotgun (WGS) entry which is preliminary data.</text>
</comment>
<dbReference type="PANTHER" id="PTHR43877">
    <property type="entry name" value="AMINOALKYLPHOSPHONATE N-ACETYLTRANSFERASE-RELATED-RELATED"/>
    <property type="match status" value="1"/>
</dbReference>
<reference evidence="4 5" key="1">
    <citation type="submission" date="2020-08" db="EMBL/GenBank/DDBJ databases">
        <title>Functional genomics of gut bacteria from endangered species of beetles.</title>
        <authorList>
            <person name="Carlos-Shanley C."/>
        </authorList>
    </citation>
    <scope>NUCLEOTIDE SEQUENCE [LARGE SCALE GENOMIC DNA]</scope>
    <source>
        <strain evidence="4 5">S00151</strain>
    </source>
</reference>